<accession>A0A2P1PVU2</accession>
<dbReference type="InterPro" id="IPR001173">
    <property type="entry name" value="Glyco_trans_2-like"/>
</dbReference>
<dbReference type="SUPFAM" id="SSF53448">
    <property type="entry name" value="Nucleotide-diphospho-sugar transferases"/>
    <property type="match status" value="1"/>
</dbReference>
<evidence type="ECO:0000256" key="1">
    <source>
        <dbReference type="ARBA" id="ARBA00006739"/>
    </source>
</evidence>
<dbReference type="PANTHER" id="PTHR43179">
    <property type="entry name" value="RHAMNOSYLTRANSFERASE WBBL"/>
    <property type="match status" value="1"/>
</dbReference>
<dbReference type="OrthoDB" id="5123492at2"/>
<reference evidence="5 6" key="2">
    <citation type="submission" date="2018-03" db="EMBL/GenBank/DDBJ databases">
        <authorList>
            <person name="Keele B.F."/>
        </authorList>
    </citation>
    <scope>NUCLEOTIDE SEQUENCE [LARGE SCALE GENOMIC DNA]</scope>
    <source>
        <strain evidence="5 6">D13</strain>
    </source>
</reference>
<dbReference type="PROSITE" id="PS51257">
    <property type="entry name" value="PROKAR_LIPOPROTEIN"/>
    <property type="match status" value="1"/>
</dbReference>
<evidence type="ECO:0000313" key="5">
    <source>
        <dbReference type="EMBL" id="AVP98966.1"/>
    </source>
</evidence>
<dbReference type="PANTHER" id="PTHR43179:SF12">
    <property type="entry name" value="GALACTOFURANOSYLTRANSFERASE GLFT2"/>
    <property type="match status" value="1"/>
</dbReference>
<sequence>MAAARMITVIVPVYGAATVVQACLASLQGEIDAAHQLLVIDDASPDPAMPSLLTEALKPFGAHARVILQTENRGFVGTVNHGMAESSGDVILLNSDTVASPGFMHRIRECAATDARIATITPFSNNAEICSFPELCKAGPLPDDLPTIAKAAATLSNQDFIDLPTGVGFCMWINRAALVALGDFDQATFGKGYGEENDFCQRARAFGWRNVLCHRAYVAHRGGESFAATSHRPNGEALRRLLSRYPRYNQQVAEFIAADPPKVWRTQLAAALSV</sequence>
<dbReference type="RefSeq" id="WP_106892885.1">
    <property type="nucleotide sequence ID" value="NZ_CP027860.1"/>
</dbReference>
<evidence type="ECO:0000259" key="4">
    <source>
        <dbReference type="Pfam" id="PF00535"/>
    </source>
</evidence>
<dbReference type="KEGG" id="xba:C7S18_18085"/>
<dbReference type="Gene3D" id="3.90.550.10">
    <property type="entry name" value="Spore Coat Polysaccharide Biosynthesis Protein SpsA, Chain A"/>
    <property type="match status" value="1"/>
</dbReference>
<dbReference type="EMBL" id="CP027860">
    <property type="protein sequence ID" value="AVP98966.1"/>
    <property type="molecule type" value="Genomic_DNA"/>
</dbReference>
<dbReference type="InterPro" id="IPR029044">
    <property type="entry name" value="Nucleotide-diphossugar_trans"/>
</dbReference>
<evidence type="ECO:0000256" key="3">
    <source>
        <dbReference type="ARBA" id="ARBA00022679"/>
    </source>
</evidence>
<dbReference type="Pfam" id="PF00535">
    <property type="entry name" value="Glycos_transf_2"/>
    <property type="match status" value="1"/>
</dbReference>
<evidence type="ECO:0000313" key="6">
    <source>
        <dbReference type="Proteomes" id="UP000241074"/>
    </source>
</evidence>
<dbReference type="AlphaFoldDB" id="A0A2P1PVU2"/>
<dbReference type="Proteomes" id="UP000241074">
    <property type="component" value="Chromosome"/>
</dbReference>
<reference evidence="5 6" key="1">
    <citation type="submission" date="2018-03" db="EMBL/GenBank/DDBJ databases">
        <title>Ahniella affigens gen. nov., sp. nov., a gammaproteobacterium isolated from sandy soil near a stream.</title>
        <authorList>
            <person name="Ko Y."/>
            <person name="Kim J.-H."/>
        </authorList>
    </citation>
    <scope>NUCLEOTIDE SEQUENCE [LARGE SCALE GENOMIC DNA]</scope>
    <source>
        <strain evidence="5 6">D13</strain>
    </source>
</reference>
<keyword evidence="6" id="KW-1185">Reference proteome</keyword>
<gene>
    <name evidence="5" type="ORF">C7S18_18085</name>
</gene>
<feature type="domain" description="Glycosyltransferase 2-like" evidence="4">
    <location>
        <begin position="8"/>
        <end position="177"/>
    </location>
</feature>
<keyword evidence="3" id="KW-0808">Transferase</keyword>
<evidence type="ECO:0000256" key="2">
    <source>
        <dbReference type="ARBA" id="ARBA00022676"/>
    </source>
</evidence>
<organism evidence="5 6">
    <name type="scientific">Ahniella affigens</name>
    <dbReference type="NCBI Taxonomy" id="2021234"/>
    <lineage>
        <taxon>Bacteria</taxon>
        <taxon>Pseudomonadati</taxon>
        <taxon>Pseudomonadota</taxon>
        <taxon>Gammaproteobacteria</taxon>
        <taxon>Lysobacterales</taxon>
        <taxon>Rhodanobacteraceae</taxon>
        <taxon>Ahniella</taxon>
    </lineage>
</organism>
<protein>
    <recommendedName>
        <fullName evidence="4">Glycosyltransferase 2-like domain-containing protein</fullName>
    </recommendedName>
</protein>
<name>A0A2P1PVU2_9GAMM</name>
<keyword evidence="2" id="KW-0328">Glycosyltransferase</keyword>
<comment type="similarity">
    <text evidence="1">Belongs to the glycosyltransferase 2 family.</text>
</comment>
<proteinExistence type="inferred from homology"/>
<dbReference type="GO" id="GO:0016757">
    <property type="term" value="F:glycosyltransferase activity"/>
    <property type="evidence" value="ECO:0007669"/>
    <property type="project" value="UniProtKB-KW"/>
</dbReference>